<dbReference type="EMBL" id="SCEB01000833">
    <property type="protein sequence ID" value="RXM98054.1"/>
    <property type="molecule type" value="Genomic_DNA"/>
</dbReference>
<comment type="caution">
    <text evidence="1">The sequence shown here is derived from an EMBL/GenBank/DDBJ whole genome shotgun (WGS) entry which is preliminary data.</text>
</comment>
<dbReference type="AlphaFoldDB" id="A0A662YMZ2"/>
<protein>
    <submittedName>
        <fullName evidence="1">Uncharacterized protein</fullName>
    </submittedName>
</protein>
<evidence type="ECO:0000313" key="1">
    <source>
        <dbReference type="EMBL" id="RXM98054.1"/>
    </source>
</evidence>
<sequence length="71" mass="7769">MSHRAFALLAMSSDEPSSCSPRLHQTSHQAITLLAVSSPDEPSSHRPAWTVTSRMEIHNLSRVSSTIDLTP</sequence>
<organism evidence="1 2">
    <name type="scientific">Acipenser ruthenus</name>
    <name type="common">Sterlet sturgeon</name>
    <dbReference type="NCBI Taxonomy" id="7906"/>
    <lineage>
        <taxon>Eukaryota</taxon>
        <taxon>Metazoa</taxon>
        <taxon>Chordata</taxon>
        <taxon>Craniata</taxon>
        <taxon>Vertebrata</taxon>
        <taxon>Euteleostomi</taxon>
        <taxon>Actinopterygii</taxon>
        <taxon>Chondrostei</taxon>
        <taxon>Acipenseriformes</taxon>
        <taxon>Acipenseridae</taxon>
        <taxon>Acipenser</taxon>
    </lineage>
</organism>
<accession>A0A662YMZ2</accession>
<proteinExistence type="predicted"/>
<reference evidence="1 2" key="1">
    <citation type="submission" date="2019-01" db="EMBL/GenBank/DDBJ databases">
        <title>Draft Genome and Complete Hox-Cluster Characterization of the Sterlet Sturgeon (Acipenser ruthenus).</title>
        <authorList>
            <person name="Wei Q."/>
        </authorList>
    </citation>
    <scope>NUCLEOTIDE SEQUENCE [LARGE SCALE GENOMIC DNA]</scope>
    <source>
        <strain evidence="1">WHYD16114868_AA</strain>
        <tissue evidence="1">Blood</tissue>
    </source>
</reference>
<keyword evidence="2" id="KW-1185">Reference proteome</keyword>
<name>A0A662YMZ2_ACIRT</name>
<dbReference type="Proteomes" id="UP000289886">
    <property type="component" value="Unassembled WGS sequence"/>
</dbReference>
<evidence type="ECO:0000313" key="2">
    <source>
        <dbReference type="Proteomes" id="UP000289886"/>
    </source>
</evidence>
<gene>
    <name evidence="1" type="ORF">EOD39_13643</name>
</gene>